<name>A0A2M7INE0_9BACT</name>
<proteinExistence type="predicted"/>
<evidence type="ECO:0000313" key="3">
    <source>
        <dbReference type="Proteomes" id="UP000230837"/>
    </source>
</evidence>
<organism evidence="2 3">
    <name type="scientific">Candidatus Kaiserbacteria bacterium CG_4_8_14_3_um_filter_38_9</name>
    <dbReference type="NCBI Taxonomy" id="1974599"/>
    <lineage>
        <taxon>Bacteria</taxon>
        <taxon>Candidatus Kaiseribacteriota</taxon>
    </lineage>
</organism>
<accession>A0A2M7INE0</accession>
<evidence type="ECO:0000256" key="1">
    <source>
        <dbReference type="SAM" id="SignalP"/>
    </source>
</evidence>
<reference evidence="3" key="1">
    <citation type="submission" date="2017-09" db="EMBL/GenBank/DDBJ databases">
        <title>Depth-based differentiation of microbial function through sediment-hosted aquifers and enrichment of novel symbionts in the deep terrestrial subsurface.</title>
        <authorList>
            <person name="Probst A.J."/>
            <person name="Ladd B."/>
            <person name="Jarett J.K."/>
            <person name="Geller-Mcgrath D.E."/>
            <person name="Sieber C.M.K."/>
            <person name="Emerson J.B."/>
            <person name="Anantharaman K."/>
            <person name="Thomas B.C."/>
            <person name="Malmstrom R."/>
            <person name="Stieglmeier M."/>
            <person name="Klingl A."/>
            <person name="Woyke T."/>
            <person name="Ryan C.M."/>
            <person name="Banfield J.F."/>
        </authorList>
    </citation>
    <scope>NUCLEOTIDE SEQUENCE [LARGE SCALE GENOMIC DNA]</scope>
</reference>
<evidence type="ECO:0000313" key="2">
    <source>
        <dbReference type="EMBL" id="PIW96866.1"/>
    </source>
</evidence>
<comment type="caution">
    <text evidence="2">The sequence shown here is derived from an EMBL/GenBank/DDBJ whole genome shotgun (WGS) entry which is preliminary data.</text>
</comment>
<gene>
    <name evidence="2" type="ORF">COZ82_02645</name>
</gene>
<dbReference type="Proteomes" id="UP000230837">
    <property type="component" value="Unassembled WGS sequence"/>
</dbReference>
<protein>
    <submittedName>
        <fullName evidence="2">Uncharacterized protein</fullName>
    </submittedName>
</protein>
<keyword evidence="1" id="KW-0732">Signal</keyword>
<feature type="signal peptide" evidence="1">
    <location>
        <begin position="1"/>
        <end position="29"/>
    </location>
</feature>
<sequence length="144" mass="16352">RTHEKRSKIMQIMRAFLIFFFAFVMTASAQSECNCTVTVGPPIVFTEDPLILESESDPHYFMVEEVFVDVGECVIFISYQTGITSTYNEVTKGGLYKVHKLRLSERVTKEYPAFAKYPTETELTLSEVMNAAVDECLPTEEPNS</sequence>
<dbReference type="EMBL" id="PFHR01000139">
    <property type="protein sequence ID" value="PIW96866.1"/>
    <property type="molecule type" value="Genomic_DNA"/>
</dbReference>
<feature type="non-terminal residue" evidence="2">
    <location>
        <position position="1"/>
    </location>
</feature>
<dbReference type="AlphaFoldDB" id="A0A2M7INE0"/>
<feature type="chain" id="PRO_5014617566" evidence="1">
    <location>
        <begin position="30"/>
        <end position="144"/>
    </location>
</feature>